<keyword evidence="4 9" id="KW-1133">Transmembrane helix</keyword>
<feature type="chain" id="PRO_5031359290" description="Letm1 RBD domain-containing protein" evidence="10">
    <location>
        <begin position="17"/>
        <end position="757"/>
    </location>
</feature>
<dbReference type="InterPro" id="IPR044202">
    <property type="entry name" value="LETM1/MDM38-like"/>
</dbReference>
<name>A0A7S0DBA8_9EUKA</name>
<comment type="subcellular location">
    <subcellularLocation>
        <location evidence="1">Mitochondrion inner membrane</location>
        <topology evidence="1">Single-pass membrane protein</topology>
    </subcellularLocation>
</comment>
<keyword evidence="6 9" id="KW-0472">Membrane</keyword>
<evidence type="ECO:0000256" key="8">
    <source>
        <dbReference type="SAM" id="MobiDB-lite"/>
    </source>
</evidence>
<evidence type="ECO:0000256" key="3">
    <source>
        <dbReference type="ARBA" id="ARBA00022792"/>
    </source>
</evidence>
<evidence type="ECO:0000256" key="9">
    <source>
        <dbReference type="SAM" id="Phobius"/>
    </source>
</evidence>
<dbReference type="PANTHER" id="PTHR14009:SF1">
    <property type="entry name" value="MITOCHONDRIAL PROTON_CALCIUM EXCHANGER PROTEIN"/>
    <property type="match status" value="1"/>
</dbReference>
<accession>A0A7S0DBA8</accession>
<dbReference type="GO" id="GO:0030003">
    <property type="term" value="P:intracellular monoatomic cation homeostasis"/>
    <property type="evidence" value="ECO:0007669"/>
    <property type="project" value="TreeGrafter"/>
</dbReference>
<evidence type="ECO:0000256" key="10">
    <source>
        <dbReference type="SAM" id="SignalP"/>
    </source>
</evidence>
<feature type="domain" description="Letm1 RBD" evidence="11">
    <location>
        <begin position="270"/>
        <end position="590"/>
    </location>
</feature>
<organism evidence="12">
    <name type="scientific">Amorphochlora amoebiformis</name>
    <dbReference type="NCBI Taxonomy" id="1561963"/>
    <lineage>
        <taxon>Eukaryota</taxon>
        <taxon>Sar</taxon>
        <taxon>Rhizaria</taxon>
        <taxon>Cercozoa</taxon>
        <taxon>Chlorarachniophyceae</taxon>
        <taxon>Amorphochlora</taxon>
    </lineage>
</organism>
<evidence type="ECO:0000256" key="2">
    <source>
        <dbReference type="ARBA" id="ARBA00022692"/>
    </source>
</evidence>
<dbReference type="PROSITE" id="PS00018">
    <property type="entry name" value="EF_HAND_1"/>
    <property type="match status" value="1"/>
</dbReference>
<reference evidence="12" key="1">
    <citation type="submission" date="2021-01" db="EMBL/GenBank/DDBJ databases">
        <authorList>
            <person name="Corre E."/>
            <person name="Pelletier E."/>
            <person name="Niang G."/>
            <person name="Scheremetjew M."/>
            <person name="Finn R."/>
            <person name="Kale V."/>
            <person name="Holt S."/>
            <person name="Cochrane G."/>
            <person name="Meng A."/>
            <person name="Brown T."/>
            <person name="Cohen L."/>
        </authorList>
    </citation>
    <scope>NUCLEOTIDE SEQUENCE</scope>
    <source>
        <strain evidence="12">CCMP2058</strain>
    </source>
</reference>
<protein>
    <recommendedName>
        <fullName evidence="11">Letm1 RBD domain-containing protein</fullName>
    </recommendedName>
</protein>
<keyword evidence="5 7" id="KW-0496">Mitochondrion</keyword>
<evidence type="ECO:0000256" key="6">
    <source>
        <dbReference type="ARBA" id="ARBA00023136"/>
    </source>
</evidence>
<gene>
    <name evidence="12" type="ORF">LAMO00422_LOCUS8826</name>
</gene>
<dbReference type="AlphaFoldDB" id="A0A7S0DBA8"/>
<evidence type="ECO:0000259" key="11">
    <source>
        <dbReference type="PROSITE" id="PS51758"/>
    </source>
</evidence>
<dbReference type="Pfam" id="PF07766">
    <property type="entry name" value="LETM1_RBD"/>
    <property type="match status" value="1"/>
</dbReference>
<feature type="region of interest" description="Disordered" evidence="8">
    <location>
        <begin position="614"/>
        <end position="633"/>
    </location>
</feature>
<evidence type="ECO:0000256" key="7">
    <source>
        <dbReference type="PROSITE-ProRule" id="PRU01094"/>
    </source>
</evidence>
<feature type="region of interest" description="Disordered" evidence="8">
    <location>
        <begin position="736"/>
        <end position="757"/>
    </location>
</feature>
<feature type="transmembrane region" description="Helical" evidence="9">
    <location>
        <begin position="224"/>
        <end position="247"/>
    </location>
</feature>
<feature type="signal peptide" evidence="10">
    <location>
        <begin position="1"/>
        <end position="16"/>
    </location>
</feature>
<keyword evidence="3" id="KW-0999">Mitochondrion inner membrane</keyword>
<evidence type="ECO:0000256" key="4">
    <source>
        <dbReference type="ARBA" id="ARBA00022989"/>
    </source>
</evidence>
<evidence type="ECO:0000313" key="12">
    <source>
        <dbReference type="EMBL" id="CAD8446881.1"/>
    </source>
</evidence>
<proteinExistence type="predicted"/>
<evidence type="ECO:0000256" key="1">
    <source>
        <dbReference type="ARBA" id="ARBA00004434"/>
    </source>
</evidence>
<dbReference type="PANTHER" id="PTHR14009">
    <property type="entry name" value="LEUCINE ZIPPER-EF-HAND CONTAINING TRANSMEMBRANE PROTEIN"/>
    <property type="match status" value="1"/>
</dbReference>
<dbReference type="GO" id="GO:0043022">
    <property type="term" value="F:ribosome binding"/>
    <property type="evidence" value="ECO:0007669"/>
    <property type="project" value="InterPro"/>
</dbReference>
<dbReference type="GO" id="GO:0005743">
    <property type="term" value="C:mitochondrial inner membrane"/>
    <property type="evidence" value="ECO:0007669"/>
    <property type="project" value="UniProtKB-SubCell"/>
</dbReference>
<keyword evidence="2 9" id="KW-0812">Transmembrane</keyword>
<sequence length="757" mass="85024">MKSIALLILHVFVSLAVPPSNPALQRAPPLVRTPHVRPAPLRTRLHRFHASRKELESSAPLRGNLVDVERVSVVPLRSRRAVRVRTAIAGVNTPQGDIPEGYWKDGFYTNWTYGKLLEDKKVLESPPSPSDVIVSGKQAGAKIRNIIAALFRQVYLTLRNPIRLPRGIINGCKHLGHELVHYWQGLKLLCADISTASGLFKKYIASGKLTWREKRQLNRAFSDVFRLVPMAVFLLVPLFEFLLPLALKIFPEMLPSQFHKRDLREANLKKELKMRLRTAAFLQDTLNNVIKSSKIKAEPELSKLLDDVRKGNRVDNQALTQVAFMFTDEITLDSLEHIQLAALCRMVGLRPLGPTPYLRKLLRKKLKQIKEDDIEISVLGVDNMTNDELMAACRERGMRTLGLTPAGYRQNLKNWISLSIDSELPNSLLLLSRAFTILERNPNPQETLRKALENVDHAVDEVIFDSGADMDAGERLKFLAEQNKLIKADQEMQTRSEEKQVVIINERSKVINDAIAKAAQAASGQDSGPAGVVFRQNLEDSDLKEDEIRAIAEELEELLKDPYTTEREALRRLRGLPDETAVPVAKGAPMVAAKVLDNDKLNLHQMDAPVAVESNNPGMMEVNKGEVEGEGESMIERRLRARLRDTLNKIEKRIESAEKITSARSERAELDNDRDGCLSQEEIINVLTTSIIEFQGQPEQAERVAKVLAQRCGNWAGEISVSELLAMANELRAEEEEYIELSPPNPIPADTNTPRTP</sequence>
<dbReference type="EMBL" id="HBEM01012683">
    <property type="protein sequence ID" value="CAD8446881.1"/>
    <property type="molecule type" value="Transcribed_RNA"/>
</dbReference>
<dbReference type="InterPro" id="IPR033122">
    <property type="entry name" value="LETM1-like_RBD"/>
</dbReference>
<dbReference type="PROSITE" id="PS51758">
    <property type="entry name" value="LETM1_RBD"/>
    <property type="match status" value="1"/>
</dbReference>
<evidence type="ECO:0000256" key="5">
    <source>
        <dbReference type="ARBA" id="ARBA00023128"/>
    </source>
</evidence>
<keyword evidence="10" id="KW-0732">Signal</keyword>
<dbReference type="InterPro" id="IPR018247">
    <property type="entry name" value="EF_Hand_1_Ca_BS"/>
</dbReference>